<dbReference type="Proteomes" id="UP001621964">
    <property type="component" value="Unassembled WGS sequence"/>
</dbReference>
<proteinExistence type="predicted"/>
<keyword evidence="3" id="KW-1185">Reference proteome</keyword>
<evidence type="ECO:0008006" key="4">
    <source>
        <dbReference type="Google" id="ProtNLM"/>
    </source>
</evidence>
<feature type="chain" id="PRO_5046049080" description="Lipoprotein" evidence="1">
    <location>
        <begin position="26"/>
        <end position="214"/>
    </location>
</feature>
<gene>
    <name evidence="2" type="ORF">ACI43T_02760</name>
</gene>
<name>A0ABW8Q1M7_9NEIS</name>
<evidence type="ECO:0000313" key="3">
    <source>
        <dbReference type="Proteomes" id="UP001621964"/>
    </source>
</evidence>
<comment type="caution">
    <text evidence="2">The sequence shown here is derived from an EMBL/GenBank/DDBJ whole genome shotgun (WGS) entry which is preliminary data.</text>
</comment>
<accession>A0ABW8Q1M7</accession>
<protein>
    <recommendedName>
        <fullName evidence="4">Lipoprotein</fullName>
    </recommendedName>
</protein>
<reference evidence="2 3" key="1">
    <citation type="submission" date="2024-11" db="EMBL/GenBank/DDBJ databases">
        <authorList>
            <person name="Mikucki A.G."/>
            <person name="Kahler C.M."/>
        </authorList>
    </citation>
    <scope>NUCLEOTIDE SEQUENCE [LARGE SCALE GENOMIC DNA]</scope>
    <source>
        <strain evidence="2 3">EXNM717</strain>
    </source>
</reference>
<dbReference type="PROSITE" id="PS51257">
    <property type="entry name" value="PROKAR_LIPOPROTEIN"/>
    <property type="match status" value="1"/>
</dbReference>
<keyword evidence="1" id="KW-0732">Signal</keyword>
<evidence type="ECO:0000313" key="2">
    <source>
        <dbReference type="EMBL" id="MFK7641422.1"/>
    </source>
</evidence>
<sequence length="214" mass="23514">MMKKTAAAVAALMLAACSGDSPSNALFEKTINNYAKKEGVCLPLLLNVQDPWGVESFTPVALGSTTVKIAEKDSKGNRINKTALKQMELLEDEGFYDEAESETLTKTGGGEKIRLSVYKLTRKGTEQVRGGEAEPRFCIGLQKVEKINWYTEPASSNGMTVARVSYKARMEPEKWAEKLIRAGGGNMPFDNKAAEQTAVLVKTNKGWKDMRELN</sequence>
<dbReference type="RefSeq" id="WP_405385476.1">
    <property type="nucleotide sequence ID" value="NZ_JBJGEB010000002.1"/>
</dbReference>
<organism evidence="2 3">
    <name type="scientific">Neisseria oralis</name>
    <dbReference type="NCBI Taxonomy" id="1107316"/>
    <lineage>
        <taxon>Bacteria</taxon>
        <taxon>Pseudomonadati</taxon>
        <taxon>Pseudomonadota</taxon>
        <taxon>Betaproteobacteria</taxon>
        <taxon>Neisseriales</taxon>
        <taxon>Neisseriaceae</taxon>
        <taxon>Neisseria</taxon>
    </lineage>
</organism>
<feature type="signal peptide" evidence="1">
    <location>
        <begin position="1"/>
        <end position="25"/>
    </location>
</feature>
<evidence type="ECO:0000256" key="1">
    <source>
        <dbReference type="SAM" id="SignalP"/>
    </source>
</evidence>
<dbReference type="EMBL" id="JBJGEB010000002">
    <property type="protein sequence ID" value="MFK7641422.1"/>
    <property type="molecule type" value="Genomic_DNA"/>
</dbReference>